<dbReference type="GO" id="GO:0008289">
    <property type="term" value="F:lipid binding"/>
    <property type="evidence" value="ECO:0007669"/>
    <property type="project" value="UniProtKB-UniRule"/>
</dbReference>
<evidence type="ECO:0000256" key="5">
    <source>
        <dbReference type="ARBA" id="ARBA00022946"/>
    </source>
</evidence>
<keyword evidence="7 8" id="KW-0496">Mitochondrion</keyword>
<dbReference type="Gene3D" id="1.10.357.10">
    <property type="entry name" value="Tetracycline Repressor, domain 2"/>
    <property type="match status" value="1"/>
</dbReference>
<gene>
    <name evidence="11" type="ORF">CTOB1V02_LOCUS2754</name>
</gene>
<comment type="function">
    <text evidence="8">Membrane-associated protein that warps the membrane surface to access and bind aromatic isoprenes with high specificity, including ubiquinone (CoQ) isoprene intermediates and presents them directly to Coq7, therefore facilitating the Coq7-mediated hydroxylase step. Participates in the biosynthesis of coenzyme Q, also named ubiquinone, an essential lipid-soluble electron transporter for aerobic cellular respiration.</text>
</comment>
<evidence type="ECO:0000256" key="6">
    <source>
        <dbReference type="ARBA" id="ARBA00023121"/>
    </source>
</evidence>
<dbReference type="GO" id="GO:0005743">
    <property type="term" value="C:mitochondrial inner membrane"/>
    <property type="evidence" value="ECO:0007669"/>
    <property type="project" value="TreeGrafter"/>
</dbReference>
<reference evidence="11" key="1">
    <citation type="submission" date="2020-11" db="EMBL/GenBank/DDBJ databases">
        <authorList>
            <person name="Tran Van P."/>
        </authorList>
    </citation>
    <scope>NUCLEOTIDE SEQUENCE</scope>
</reference>
<dbReference type="PANTHER" id="PTHR21427">
    <property type="entry name" value="UBIQUINONE BIOSYNTHESIS PROTEIN COQ9, MITOCHONDRIAL"/>
    <property type="match status" value="1"/>
</dbReference>
<evidence type="ECO:0000256" key="4">
    <source>
        <dbReference type="ARBA" id="ARBA00022688"/>
    </source>
</evidence>
<keyword evidence="5" id="KW-0809">Transit peptide</keyword>
<sequence length="217" mass="23610">MFPNGAADLVLYFYDQCNAKLFEKLKSGEFDAPTTVEFLESALWYRLSLIIPVIEHWPEAMARLSAPAVIPEALQRVKQLMDEITIHSGHRSLSLGWYGRRLTTTAVYKSTELFMLSDESVDKSNSREFLRRRLDGLRSVEDCQKLVTTDAPNVIAGVATIVQGVLGVASESVWGPKGVSSASVSEDRGSKKTSSSKSTGADPSSKSNGADPVATPP</sequence>
<dbReference type="GO" id="GO:0006744">
    <property type="term" value="P:ubiquinone biosynthetic process"/>
    <property type="evidence" value="ECO:0007669"/>
    <property type="project" value="UniProtKB-UniRule"/>
</dbReference>
<evidence type="ECO:0000256" key="2">
    <source>
        <dbReference type="ARBA" id="ARBA00004749"/>
    </source>
</evidence>
<keyword evidence="6 8" id="KW-0446">Lipid-binding</keyword>
<comment type="subcellular location">
    <subcellularLocation>
        <location evidence="1 8">Mitochondrion</location>
    </subcellularLocation>
</comment>
<name>A0A7R8W4R3_9CRUS</name>
<accession>A0A7R8W4R3</accession>
<dbReference type="InterPro" id="IPR013718">
    <property type="entry name" value="COQ9_C"/>
</dbReference>
<evidence type="ECO:0000256" key="9">
    <source>
        <dbReference type="SAM" id="MobiDB-lite"/>
    </source>
</evidence>
<keyword evidence="4 8" id="KW-0831">Ubiquinone biosynthesis</keyword>
<proteinExistence type="inferred from homology"/>
<comment type="similarity">
    <text evidence="3 8">Belongs to the COQ9 family.</text>
</comment>
<feature type="region of interest" description="Disordered" evidence="9">
    <location>
        <begin position="174"/>
        <end position="217"/>
    </location>
</feature>
<dbReference type="OrthoDB" id="619536at2759"/>
<evidence type="ECO:0000313" key="11">
    <source>
        <dbReference type="EMBL" id="CAD7224801.1"/>
    </source>
</evidence>
<dbReference type="UniPathway" id="UPA00232"/>
<evidence type="ECO:0000256" key="1">
    <source>
        <dbReference type="ARBA" id="ARBA00004173"/>
    </source>
</evidence>
<dbReference type="AlphaFoldDB" id="A0A7R8W4R3"/>
<organism evidence="11">
    <name type="scientific">Cyprideis torosa</name>
    <dbReference type="NCBI Taxonomy" id="163714"/>
    <lineage>
        <taxon>Eukaryota</taxon>
        <taxon>Metazoa</taxon>
        <taxon>Ecdysozoa</taxon>
        <taxon>Arthropoda</taxon>
        <taxon>Crustacea</taxon>
        <taxon>Oligostraca</taxon>
        <taxon>Ostracoda</taxon>
        <taxon>Podocopa</taxon>
        <taxon>Podocopida</taxon>
        <taxon>Cytherocopina</taxon>
        <taxon>Cytheroidea</taxon>
        <taxon>Cytherideidae</taxon>
        <taxon>Cyprideis</taxon>
    </lineage>
</organism>
<dbReference type="Pfam" id="PF08511">
    <property type="entry name" value="COQ9"/>
    <property type="match status" value="1"/>
</dbReference>
<evidence type="ECO:0000259" key="10">
    <source>
        <dbReference type="Pfam" id="PF08511"/>
    </source>
</evidence>
<feature type="domain" description="COQ9 C-terminal" evidence="10">
    <location>
        <begin position="70"/>
        <end position="140"/>
    </location>
</feature>
<protein>
    <recommendedName>
        <fullName evidence="8">Ubiquinone biosynthesis protein</fullName>
    </recommendedName>
</protein>
<evidence type="ECO:0000256" key="7">
    <source>
        <dbReference type="ARBA" id="ARBA00023128"/>
    </source>
</evidence>
<dbReference type="EMBL" id="OB660442">
    <property type="protein sequence ID" value="CAD7224801.1"/>
    <property type="molecule type" value="Genomic_DNA"/>
</dbReference>
<comment type="pathway">
    <text evidence="2 8">Cofactor biosynthesis; ubiquinone biosynthesis.</text>
</comment>
<dbReference type="NCBIfam" id="TIGR02396">
    <property type="entry name" value="diverge_rpsU"/>
    <property type="match status" value="1"/>
</dbReference>
<dbReference type="InterPro" id="IPR012762">
    <property type="entry name" value="Ubiq_biosynth_COQ9"/>
</dbReference>
<evidence type="ECO:0000256" key="8">
    <source>
        <dbReference type="RuleBase" id="RU366063"/>
    </source>
</evidence>
<evidence type="ECO:0000256" key="3">
    <source>
        <dbReference type="ARBA" id="ARBA00010766"/>
    </source>
</evidence>
<dbReference type="PANTHER" id="PTHR21427:SF19">
    <property type="entry name" value="UBIQUINONE BIOSYNTHESIS PROTEIN COQ9, MITOCHONDRIAL"/>
    <property type="match status" value="1"/>
</dbReference>